<gene>
    <name evidence="1" type="ORF">ASIM_LOCUS8890</name>
</gene>
<dbReference type="Proteomes" id="UP000267096">
    <property type="component" value="Unassembled WGS sequence"/>
</dbReference>
<evidence type="ECO:0000313" key="1">
    <source>
        <dbReference type="EMBL" id="VDK35095.1"/>
    </source>
</evidence>
<organism evidence="3">
    <name type="scientific">Anisakis simplex</name>
    <name type="common">Herring worm</name>
    <dbReference type="NCBI Taxonomy" id="6269"/>
    <lineage>
        <taxon>Eukaryota</taxon>
        <taxon>Metazoa</taxon>
        <taxon>Ecdysozoa</taxon>
        <taxon>Nematoda</taxon>
        <taxon>Chromadorea</taxon>
        <taxon>Rhabditida</taxon>
        <taxon>Spirurina</taxon>
        <taxon>Ascaridomorpha</taxon>
        <taxon>Ascaridoidea</taxon>
        <taxon>Anisakidae</taxon>
        <taxon>Anisakis</taxon>
        <taxon>Anisakis simplex complex</taxon>
    </lineage>
</organism>
<evidence type="ECO:0000313" key="3">
    <source>
        <dbReference type="WBParaSite" id="ASIM_0000914701-mRNA-1"/>
    </source>
</evidence>
<dbReference type="WBParaSite" id="ASIM_0000914701-mRNA-1">
    <property type="protein sequence ID" value="ASIM_0000914701-mRNA-1"/>
    <property type="gene ID" value="ASIM_0000914701"/>
</dbReference>
<dbReference type="AlphaFoldDB" id="A0A0M3JNA7"/>
<accession>A0A0M3JNA7</accession>
<keyword evidence="2" id="KW-1185">Reference proteome</keyword>
<evidence type="ECO:0000313" key="2">
    <source>
        <dbReference type="Proteomes" id="UP000267096"/>
    </source>
</evidence>
<sequence length="79" mass="8711">MIRQLLAALLGLEGRYISRSGGVGDPLVVVKHYAVDDALQARVDSLLCIANAFSDIQRIQQRNKTDLLAKVGDCLRQFL</sequence>
<proteinExistence type="predicted"/>
<reference evidence="1 2" key="2">
    <citation type="submission" date="2018-11" db="EMBL/GenBank/DDBJ databases">
        <authorList>
            <consortium name="Pathogen Informatics"/>
        </authorList>
    </citation>
    <scope>NUCLEOTIDE SEQUENCE [LARGE SCALE GENOMIC DNA]</scope>
</reference>
<name>A0A0M3JNA7_ANISI</name>
<dbReference type="EMBL" id="UYRR01025472">
    <property type="protein sequence ID" value="VDK35095.1"/>
    <property type="molecule type" value="Genomic_DNA"/>
</dbReference>
<reference evidence="3" key="1">
    <citation type="submission" date="2017-02" db="UniProtKB">
        <authorList>
            <consortium name="WormBaseParasite"/>
        </authorList>
    </citation>
    <scope>IDENTIFICATION</scope>
</reference>
<protein>
    <submittedName>
        <fullName evidence="3">Phosphoenolpyruvate carboxylase</fullName>
    </submittedName>
</protein>